<evidence type="ECO:0000313" key="1">
    <source>
        <dbReference type="EMBL" id="KAJ3807255.1"/>
    </source>
</evidence>
<accession>A0ACC1TRX4</accession>
<reference evidence="1" key="1">
    <citation type="submission" date="2022-09" db="EMBL/GenBank/DDBJ databases">
        <title>A Global Phylogenomic Analysis of the Shiitake Genus Lentinula.</title>
        <authorList>
            <consortium name="DOE Joint Genome Institute"/>
            <person name="Sierra-Patev S."/>
            <person name="Min B."/>
            <person name="Naranjo-Ortiz M."/>
            <person name="Looney B."/>
            <person name="Konkel Z."/>
            <person name="Slot J.C."/>
            <person name="Sakamoto Y."/>
            <person name="Steenwyk J.L."/>
            <person name="Rokas A."/>
            <person name="Carro J."/>
            <person name="Camarero S."/>
            <person name="Ferreira P."/>
            <person name="Molpeceres G."/>
            <person name="Ruiz-Duenas F.J."/>
            <person name="Serrano A."/>
            <person name="Henrissat B."/>
            <person name="Drula E."/>
            <person name="Hughes K.W."/>
            <person name="Mata J.L."/>
            <person name="Ishikawa N.K."/>
            <person name="Vargas-Isla R."/>
            <person name="Ushijima S."/>
            <person name="Smith C.A."/>
            <person name="Ahrendt S."/>
            <person name="Andreopoulos W."/>
            <person name="He G."/>
            <person name="Labutti K."/>
            <person name="Lipzen A."/>
            <person name="Ng V."/>
            <person name="Riley R."/>
            <person name="Sandor L."/>
            <person name="Barry K."/>
            <person name="Martinez A.T."/>
            <person name="Xiao Y."/>
            <person name="Gibbons J.G."/>
            <person name="Terashima K."/>
            <person name="Grigoriev I.V."/>
            <person name="Hibbett D.S."/>
        </authorList>
    </citation>
    <scope>NUCLEOTIDE SEQUENCE</scope>
    <source>
        <strain evidence="1">TMI1499</strain>
    </source>
</reference>
<name>A0ACC1TRX4_9AGAR</name>
<organism evidence="1 2">
    <name type="scientific">Lentinula aff. lateritia</name>
    <dbReference type="NCBI Taxonomy" id="2804960"/>
    <lineage>
        <taxon>Eukaryota</taxon>
        <taxon>Fungi</taxon>
        <taxon>Dikarya</taxon>
        <taxon>Basidiomycota</taxon>
        <taxon>Agaricomycotina</taxon>
        <taxon>Agaricomycetes</taxon>
        <taxon>Agaricomycetidae</taxon>
        <taxon>Agaricales</taxon>
        <taxon>Marasmiineae</taxon>
        <taxon>Omphalotaceae</taxon>
        <taxon>Lentinula</taxon>
    </lineage>
</organism>
<gene>
    <name evidence="1" type="ORF">F5876DRAFT_79898</name>
</gene>
<dbReference type="EMBL" id="MU795326">
    <property type="protein sequence ID" value="KAJ3807255.1"/>
    <property type="molecule type" value="Genomic_DNA"/>
</dbReference>
<evidence type="ECO:0000313" key="2">
    <source>
        <dbReference type="Proteomes" id="UP001163835"/>
    </source>
</evidence>
<dbReference type="Proteomes" id="UP001163835">
    <property type="component" value="Unassembled WGS sequence"/>
</dbReference>
<keyword evidence="2" id="KW-1185">Reference proteome</keyword>
<comment type="caution">
    <text evidence="1">The sequence shown here is derived from an EMBL/GenBank/DDBJ whole genome shotgun (WGS) entry which is preliminary data.</text>
</comment>
<sequence>MSRNNIDTPVHANLPPFKDLPDPLWIHIFEQLTKSRDRYHLVQTCRNFYLLGLRELYRDITFQHMSHFLNNVSFWKDRRDGMVTAPRSVRVHASLMNLDSIGELRRWDLASNGTDERIVFRKLELPPMFMQKLATFPNIREMTFDGVPLPFEFYRSLFFFPHLRELSVINCTLPRRPVLPPFQIIDAGPANQEANIISPFSFENLPITNLRLTDNRWYINRSTMFSAIGSLVISGDLDYYNILHLATANNLRTLHINWNTQTANFFSALAKGRVHLLDLPNSTAQGSDTRANLREEEARIRVRSFPARIETLCLTTRTKSDWLRLPHLTRQRERRMYTSKLDHFFKACRRTLRTLEVEGYLYPFRKPRERVRIRKLEVYEGPLDFLRSVWNTGVDLKKIRIVERGYGSFSSSFYSARSRSDDDDTYPESANGMETSEQGAVSCTKLYRALAEERGRKYDSVKELELKVFSWEDRLMQDVSRVFGQLRALKIEVVRGFPDEVELENMARQRFPRLPCLSVFHLFNRNSAATSTPSYKSQAPTALSVFFGSYSRINRSSSSSSLFSIFSWSPSKSDDQISKLITTWNSFLPHSLTEIRLAPATVWRRADAVDTWCQRFIDIDGNLVGNYADSAATGKNSGGDDVADHERQPSIDYLDNIIPDAVLVNTLDTLDESGQRIDNTRFGLATMVIETIDSPSQNDEGTGAEGGMMSGIFGGTNSIW</sequence>
<protein>
    <submittedName>
        <fullName evidence="1">Uncharacterized protein</fullName>
    </submittedName>
</protein>
<proteinExistence type="predicted"/>